<organism evidence="2 3">
    <name type="scientific">Actinocatenispora sera</name>
    <dbReference type="NCBI Taxonomy" id="390989"/>
    <lineage>
        <taxon>Bacteria</taxon>
        <taxon>Bacillati</taxon>
        <taxon>Actinomycetota</taxon>
        <taxon>Actinomycetes</taxon>
        <taxon>Micromonosporales</taxon>
        <taxon>Micromonosporaceae</taxon>
        <taxon>Actinocatenispora</taxon>
    </lineage>
</organism>
<reference evidence="2" key="1">
    <citation type="submission" date="2020-08" db="EMBL/GenBank/DDBJ databases">
        <title>Whole genome shotgun sequence of Actinocatenispora sera NBRC 101916.</title>
        <authorList>
            <person name="Komaki H."/>
            <person name="Tamura T."/>
        </authorList>
    </citation>
    <scope>NUCLEOTIDE SEQUENCE</scope>
    <source>
        <strain evidence="2">NBRC 101916</strain>
    </source>
</reference>
<feature type="domain" description="Metallo-beta-lactamase" evidence="1">
    <location>
        <begin position="17"/>
        <end position="210"/>
    </location>
</feature>
<dbReference type="InterPro" id="IPR050855">
    <property type="entry name" value="NDM-1-like"/>
</dbReference>
<evidence type="ECO:0000313" key="3">
    <source>
        <dbReference type="Proteomes" id="UP000680750"/>
    </source>
</evidence>
<evidence type="ECO:0000313" key="2">
    <source>
        <dbReference type="EMBL" id="BCJ28802.1"/>
    </source>
</evidence>
<protein>
    <submittedName>
        <fullName evidence="2">Putative metallo-beta-lactamase superfamily protein</fullName>
    </submittedName>
</protein>
<sequence>MEIVELRADLRMVVDPPGQAYLLRHSGGVLLVDAGRVGTGEAIAAALRGWGLDRDAVTQLVLTHWHADHAGAAAEVAGWPNVRVFAHRADAPVIRGERVGDEPVLTAAERALHAQVSQGLPDPPPSRVDHELDDAEVLTELGAQVVATPGHTPGSIALHLPEARVLFTGDVAAEHDGVVLLGPFNRDRQQAARSFRRLGGLAADVVCFGHGRPLVGAATEALRRAAATDPVPDPLG</sequence>
<dbReference type="Gene3D" id="3.60.15.10">
    <property type="entry name" value="Ribonuclease Z/Hydroxyacylglutathione hydrolase-like"/>
    <property type="match status" value="1"/>
</dbReference>
<dbReference type="Proteomes" id="UP000680750">
    <property type="component" value="Chromosome"/>
</dbReference>
<dbReference type="PANTHER" id="PTHR42951">
    <property type="entry name" value="METALLO-BETA-LACTAMASE DOMAIN-CONTAINING"/>
    <property type="match status" value="1"/>
</dbReference>
<dbReference type="Pfam" id="PF00753">
    <property type="entry name" value="Lactamase_B"/>
    <property type="match status" value="1"/>
</dbReference>
<dbReference type="PANTHER" id="PTHR42951:SF17">
    <property type="entry name" value="METALLO-BETA-LACTAMASE DOMAIN-CONTAINING PROTEIN"/>
    <property type="match status" value="1"/>
</dbReference>
<keyword evidence="3" id="KW-1185">Reference proteome</keyword>
<dbReference type="CDD" id="cd07721">
    <property type="entry name" value="yflN-like_MBL-fold"/>
    <property type="match status" value="1"/>
</dbReference>
<dbReference type="EMBL" id="AP023354">
    <property type="protein sequence ID" value="BCJ28802.1"/>
    <property type="molecule type" value="Genomic_DNA"/>
</dbReference>
<proteinExistence type="predicted"/>
<gene>
    <name evidence="2" type="ORF">Asera_29100</name>
</gene>
<dbReference type="KEGG" id="aser:Asera_29100"/>
<dbReference type="RefSeq" id="WP_030448511.1">
    <property type="nucleotide sequence ID" value="NZ_AP023354.1"/>
</dbReference>
<dbReference type="SUPFAM" id="SSF56281">
    <property type="entry name" value="Metallo-hydrolase/oxidoreductase"/>
    <property type="match status" value="1"/>
</dbReference>
<name>A0A810L2D1_9ACTN</name>
<dbReference type="OrthoDB" id="2971563at2"/>
<dbReference type="AlphaFoldDB" id="A0A810L2D1"/>
<dbReference type="InterPro" id="IPR036866">
    <property type="entry name" value="RibonucZ/Hydroxyglut_hydro"/>
</dbReference>
<evidence type="ECO:0000259" key="1">
    <source>
        <dbReference type="SMART" id="SM00849"/>
    </source>
</evidence>
<dbReference type="InterPro" id="IPR001279">
    <property type="entry name" value="Metallo-B-lactamas"/>
</dbReference>
<accession>A0A810L2D1</accession>
<dbReference type="SMART" id="SM00849">
    <property type="entry name" value="Lactamase_B"/>
    <property type="match status" value="1"/>
</dbReference>